<feature type="transmembrane region" description="Helical" evidence="6">
    <location>
        <begin position="339"/>
        <end position="358"/>
    </location>
</feature>
<proteinExistence type="inferred from homology"/>
<keyword evidence="5 6" id="KW-0472">Membrane</keyword>
<evidence type="ECO:0000256" key="4">
    <source>
        <dbReference type="ARBA" id="ARBA00022989"/>
    </source>
</evidence>
<comment type="similarity">
    <text evidence="2">Belongs to the peptidase S54 family.</text>
</comment>
<evidence type="ECO:0000256" key="2">
    <source>
        <dbReference type="ARBA" id="ARBA00009045"/>
    </source>
</evidence>
<dbReference type="InterPro" id="IPR051739">
    <property type="entry name" value="Rhomboid_IM_Serine_Proteases"/>
</dbReference>
<dbReference type="Gene3D" id="1.20.1540.10">
    <property type="entry name" value="Rhomboid-like"/>
    <property type="match status" value="1"/>
</dbReference>
<dbReference type="SUPFAM" id="SSF144091">
    <property type="entry name" value="Rhomboid-like"/>
    <property type="match status" value="1"/>
</dbReference>
<evidence type="ECO:0000256" key="6">
    <source>
        <dbReference type="SAM" id="Phobius"/>
    </source>
</evidence>
<protein>
    <recommendedName>
        <fullName evidence="7">Peptidase S54 rhomboid domain-containing protein</fullName>
    </recommendedName>
</protein>
<comment type="caution">
    <text evidence="8">The sequence shown here is derived from an EMBL/GenBank/DDBJ whole genome shotgun (WGS) entry which is preliminary data.</text>
</comment>
<feature type="transmembrane region" description="Helical" evidence="6">
    <location>
        <begin position="165"/>
        <end position="186"/>
    </location>
</feature>
<evidence type="ECO:0000313" key="9">
    <source>
        <dbReference type="Proteomes" id="UP000821866"/>
    </source>
</evidence>
<feature type="transmembrane region" description="Helical" evidence="6">
    <location>
        <begin position="253"/>
        <end position="274"/>
    </location>
</feature>
<organism evidence="8 9">
    <name type="scientific">Rhipicephalus microplus</name>
    <name type="common">Cattle tick</name>
    <name type="synonym">Boophilus microplus</name>
    <dbReference type="NCBI Taxonomy" id="6941"/>
    <lineage>
        <taxon>Eukaryota</taxon>
        <taxon>Metazoa</taxon>
        <taxon>Ecdysozoa</taxon>
        <taxon>Arthropoda</taxon>
        <taxon>Chelicerata</taxon>
        <taxon>Arachnida</taxon>
        <taxon>Acari</taxon>
        <taxon>Parasitiformes</taxon>
        <taxon>Ixodida</taxon>
        <taxon>Ixodoidea</taxon>
        <taxon>Ixodidae</taxon>
        <taxon>Rhipicephalinae</taxon>
        <taxon>Rhipicephalus</taxon>
        <taxon>Boophilus</taxon>
    </lineage>
</organism>
<evidence type="ECO:0000259" key="7">
    <source>
        <dbReference type="Pfam" id="PF01694"/>
    </source>
</evidence>
<dbReference type="VEuPathDB" id="VectorBase:LOC119161162"/>
<dbReference type="InterPro" id="IPR035952">
    <property type="entry name" value="Rhomboid-like_sf"/>
</dbReference>
<dbReference type="GO" id="GO:0004252">
    <property type="term" value="F:serine-type endopeptidase activity"/>
    <property type="evidence" value="ECO:0007669"/>
    <property type="project" value="InterPro"/>
</dbReference>
<evidence type="ECO:0000256" key="5">
    <source>
        <dbReference type="ARBA" id="ARBA00023136"/>
    </source>
</evidence>
<comment type="subcellular location">
    <subcellularLocation>
        <location evidence="1">Membrane</location>
        <topology evidence="1">Multi-pass membrane protein</topology>
    </subcellularLocation>
</comment>
<evidence type="ECO:0000256" key="1">
    <source>
        <dbReference type="ARBA" id="ARBA00004141"/>
    </source>
</evidence>
<keyword evidence="3 6" id="KW-0812">Transmembrane</keyword>
<dbReference type="Pfam" id="PF01694">
    <property type="entry name" value="Rhomboid"/>
    <property type="match status" value="1"/>
</dbReference>
<evidence type="ECO:0000256" key="3">
    <source>
        <dbReference type="ARBA" id="ARBA00022692"/>
    </source>
</evidence>
<evidence type="ECO:0000313" key="8">
    <source>
        <dbReference type="EMBL" id="KAH8038987.1"/>
    </source>
</evidence>
<reference evidence="8" key="1">
    <citation type="journal article" date="2020" name="Cell">
        <title>Large-Scale Comparative Analyses of Tick Genomes Elucidate Their Genetic Diversity and Vector Capacities.</title>
        <authorList>
            <consortium name="Tick Genome and Microbiome Consortium (TIGMIC)"/>
            <person name="Jia N."/>
            <person name="Wang J."/>
            <person name="Shi W."/>
            <person name="Du L."/>
            <person name="Sun Y."/>
            <person name="Zhan W."/>
            <person name="Jiang J.F."/>
            <person name="Wang Q."/>
            <person name="Zhang B."/>
            <person name="Ji P."/>
            <person name="Bell-Sakyi L."/>
            <person name="Cui X.M."/>
            <person name="Yuan T.T."/>
            <person name="Jiang B.G."/>
            <person name="Yang W.F."/>
            <person name="Lam T.T."/>
            <person name="Chang Q.C."/>
            <person name="Ding S.J."/>
            <person name="Wang X.J."/>
            <person name="Zhu J.G."/>
            <person name="Ruan X.D."/>
            <person name="Zhao L."/>
            <person name="Wei J.T."/>
            <person name="Ye R.Z."/>
            <person name="Que T.C."/>
            <person name="Du C.H."/>
            <person name="Zhou Y.H."/>
            <person name="Cheng J.X."/>
            <person name="Dai P.F."/>
            <person name="Guo W.B."/>
            <person name="Han X.H."/>
            <person name="Huang E.J."/>
            <person name="Li L.F."/>
            <person name="Wei W."/>
            <person name="Gao Y.C."/>
            <person name="Liu J.Z."/>
            <person name="Shao H.Z."/>
            <person name="Wang X."/>
            <person name="Wang C.C."/>
            <person name="Yang T.C."/>
            <person name="Huo Q.B."/>
            <person name="Li W."/>
            <person name="Chen H.Y."/>
            <person name="Chen S.E."/>
            <person name="Zhou L.G."/>
            <person name="Ni X.B."/>
            <person name="Tian J.H."/>
            <person name="Sheng Y."/>
            <person name="Liu T."/>
            <person name="Pan Y.S."/>
            <person name="Xia L.Y."/>
            <person name="Li J."/>
            <person name="Zhao F."/>
            <person name="Cao W.C."/>
        </authorList>
    </citation>
    <scope>NUCLEOTIDE SEQUENCE</scope>
    <source>
        <strain evidence="8">Rmic-2018</strain>
    </source>
</reference>
<dbReference type="PANTHER" id="PTHR45840">
    <property type="entry name" value="RHOMBOID-RELATED PROTEIN"/>
    <property type="match status" value="1"/>
</dbReference>
<dbReference type="PANTHER" id="PTHR45840:SF2">
    <property type="entry name" value="PROTEIN RHOMBOID-RELATED"/>
    <property type="match status" value="1"/>
</dbReference>
<dbReference type="InterPro" id="IPR022764">
    <property type="entry name" value="Peptidase_S54_rhomboid_dom"/>
</dbReference>
<gene>
    <name evidence="8" type="ORF">HPB51_004665</name>
</gene>
<feature type="domain" description="Peptidase S54 rhomboid" evidence="7">
    <location>
        <begin position="215"/>
        <end position="358"/>
    </location>
</feature>
<name>A0A9J6EWR3_RHIMP</name>
<accession>A0A9J6EWR3</accession>
<sequence length="368" mass="41071">MKSSAEHAIVLGIPRTTDVEQPGNECGTEMRHTGDYQELVDLLMSVPAPTTTRFRVSDLRRVLGCCPTGDLLKEYVESSEAEGRNSLSLRECRDAYRSGKYLESRPWMLHVLRFSTVLVVGRRRRQDAILKRVASLSVDTEALGCIDRSIRVNMCSTTCGFVTHFPFFILIVSLVQVATFAYHCAVPSCSESTQDRQLCQLPCNTSLIFNPRKRRELWRFLTYSLVHDGFLHLGSNVFLQIAFAFPLEVVHSWWPIMLVYVSGLLCGPLAQSLLNPDAFIAGSSSGVYSLQTAHLAHVLSNIRDMELAGLRIAMLLLVYLNDLYSIVRGPQSRHGQLLSYAGHYGGALAGLVVGLPVLNSAQRKRFYL</sequence>
<dbReference type="AlphaFoldDB" id="A0A9J6EWR3"/>
<dbReference type="GO" id="GO:0016020">
    <property type="term" value="C:membrane"/>
    <property type="evidence" value="ECO:0007669"/>
    <property type="project" value="UniProtKB-SubCell"/>
</dbReference>
<reference evidence="8" key="2">
    <citation type="submission" date="2021-09" db="EMBL/GenBank/DDBJ databases">
        <authorList>
            <person name="Jia N."/>
            <person name="Wang J."/>
            <person name="Shi W."/>
            <person name="Du L."/>
            <person name="Sun Y."/>
            <person name="Zhan W."/>
            <person name="Jiang J."/>
            <person name="Wang Q."/>
            <person name="Zhang B."/>
            <person name="Ji P."/>
            <person name="Sakyi L.B."/>
            <person name="Cui X."/>
            <person name="Yuan T."/>
            <person name="Jiang B."/>
            <person name="Yang W."/>
            <person name="Lam T.T.-Y."/>
            <person name="Chang Q."/>
            <person name="Ding S."/>
            <person name="Wang X."/>
            <person name="Zhu J."/>
            <person name="Ruan X."/>
            <person name="Zhao L."/>
            <person name="Wei J."/>
            <person name="Que T."/>
            <person name="Du C."/>
            <person name="Cheng J."/>
            <person name="Dai P."/>
            <person name="Han X."/>
            <person name="Huang E."/>
            <person name="Gao Y."/>
            <person name="Liu J."/>
            <person name="Shao H."/>
            <person name="Ye R."/>
            <person name="Li L."/>
            <person name="Wei W."/>
            <person name="Wang X."/>
            <person name="Wang C."/>
            <person name="Huo Q."/>
            <person name="Li W."/>
            <person name="Guo W."/>
            <person name="Chen H."/>
            <person name="Chen S."/>
            <person name="Zhou L."/>
            <person name="Zhou L."/>
            <person name="Ni X."/>
            <person name="Tian J."/>
            <person name="Zhou Y."/>
            <person name="Sheng Y."/>
            <person name="Liu T."/>
            <person name="Pan Y."/>
            <person name="Xia L."/>
            <person name="Li J."/>
            <person name="Zhao F."/>
            <person name="Cao W."/>
        </authorList>
    </citation>
    <scope>NUCLEOTIDE SEQUENCE</scope>
    <source>
        <strain evidence="8">Rmic-2018</strain>
        <tissue evidence="8">Larvae</tissue>
    </source>
</reference>
<dbReference type="Proteomes" id="UP000821866">
    <property type="component" value="Chromosome 1"/>
</dbReference>
<dbReference type="EMBL" id="JABSTU010000001">
    <property type="protein sequence ID" value="KAH8038987.1"/>
    <property type="molecule type" value="Genomic_DNA"/>
</dbReference>
<keyword evidence="4 6" id="KW-1133">Transmembrane helix</keyword>
<keyword evidence="9" id="KW-1185">Reference proteome</keyword>
<feature type="transmembrane region" description="Helical" evidence="6">
    <location>
        <begin position="308"/>
        <end position="327"/>
    </location>
</feature>